<dbReference type="Gene3D" id="3.90.550.10">
    <property type="entry name" value="Spore Coat Polysaccharide Biosynthesis Protein SpsA, Chain A"/>
    <property type="match status" value="1"/>
</dbReference>
<feature type="domain" description="Glycosyltransferase 2-like" evidence="1">
    <location>
        <begin position="36"/>
        <end position="114"/>
    </location>
</feature>
<dbReference type="Pfam" id="PF00535">
    <property type="entry name" value="Glycos_transf_2"/>
    <property type="match status" value="1"/>
</dbReference>
<dbReference type="SUPFAM" id="SSF53448">
    <property type="entry name" value="Nucleotide-diphospho-sugar transferases"/>
    <property type="match status" value="1"/>
</dbReference>
<evidence type="ECO:0000313" key="2">
    <source>
        <dbReference type="EMBL" id="ADB40908.1"/>
    </source>
</evidence>
<protein>
    <submittedName>
        <fullName evidence="2">Glycosyl transferase, group 2 family protein</fullName>
    </submittedName>
</protein>
<dbReference type="Proteomes" id="UP000002028">
    <property type="component" value="Chromosome"/>
</dbReference>
<organism evidence="2 3">
    <name type="scientific">Spirosoma linguale (strain ATCC 33905 / DSM 74 / LMG 10896 / Claus 1)</name>
    <dbReference type="NCBI Taxonomy" id="504472"/>
    <lineage>
        <taxon>Bacteria</taxon>
        <taxon>Pseudomonadati</taxon>
        <taxon>Bacteroidota</taxon>
        <taxon>Cytophagia</taxon>
        <taxon>Cytophagales</taxon>
        <taxon>Cytophagaceae</taxon>
        <taxon>Spirosoma</taxon>
    </lineage>
</organism>
<dbReference type="KEGG" id="sli:Slin_4930"/>
<evidence type="ECO:0000259" key="1">
    <source>
        <dbReference type="Pfam" id="PF00535"/>
    </source>
</evidence>
<dbReference type="STRING" id="504472.Slin_4930"/>
<evidence type="ECO:0000313" key="3">
    <source>
        <dbReference type="Proteomes" id="UP000002028"/>
    </source>
</evidence>
<proteinExistence type="predicted"/>
<keyword evidence="2" id="KW-0808">Transferase</keyword>
<name>D2QRK3_SPILD</name>
<reference evidence="2 3" key="1">
    <citation type="journal article" date="2010" name="Stand. Genomic Sci.">
        <title>Complete genome sequence of Spirosoma linguale type strain (1).</title>
        <authorList>
            <person name="Lail K."/>
            <person name="Sikorski J."/>
            <person name="Saunders E."/>
            <person name="Lapidus A."/>
            <person name="Glavina Del Rio T."/>
            <person name="Copeland A."/>
            <person name="Tice H."/>
            <person name="Cheng J.-F."/>
            <person name="Lucas S."/>
            <person name="Nolan M."/>
            <person name="Bruce D."/>
            <person name="Goodwin L."/>
            <person name="Pitluck S."/>
            <person name="Ivanova N."/>
            <person name="Mavromatis K."/>
            <person name="Ovchinnikova G."/>
            <person name="Pati A."/>
            <person name="Chen A."/>
            <person name="Palaniappan K."/>
            <person name="Land M."/>
            <person name="Hauser L."/>
            <person name="Chang Y.-J."/>
            <person name="Jeffries C.D."/>
            <person name="Chain P."/>
            <person name="Brettin T."/>
            <person name="Detter J.C."/>
            <person name="Schuetze A."/>
            <person name="Rohde M."/>
            <person name="Tindall B.J."/>
            <person name="Goeker M."/>
            <person name="Bristow J."/>
            <person name="Eisen J.A."/>
            <person name="Markowitz V."/>
            <person name="Hugenholtz P."/>
            <person name="Kyrpides N.C."/>
            <person name="Klenk H.-P."/>
            <person name="Chen F."/>
        </authorList>
    </citation>
    <scope>NUCLEOTIDE SEQUENCE [LARGE SCALE GENOMIC DNA]</scope>
    <source>
        <strain evidence="3">ATCC 33905 / DSM 74 / LMG 10896 / Claus 1</strain>
    </source>
</reference>
<dbReference type="InterPro" id="IPR029044">
    <property type="entry name" value="Nucleotide-diphossugar_trans"/>
</dbReference>
<sequence>MVVSNHIKGSDIAGVVILYNPHEQVFENIKTYLYQVSYLYVVDNSDNLTVNTNVSLKEISNIRYISNNGNKGVAYALNIASQTAIEDGYSYLLTMDDDSKAPSNMVMNMLNFLNSSSIYKKIAILSAVHSKCGHLHLSKSVLYTMTSGNLLNLEAYQKVGGFNDGLFIDHVDHEYNIRVRNAGFHIVELCSIKLQHRLGTLKSFTVFGKKIIYISHSPIRFYYFVRNGVYIVNKYSFSNPKSVLKIIWILQKEIGKVLFLEDEKPKRMNYFLRGVIAGLQGSLGKLVNE</sequence>
<dbReference type="EMBL" id="CP001769">
    <property type="protein sequence ID" value="ADB40908.1"/>
    <property type="molecule type" value="Genomic_DNA"/>
</dbReference>
<dbReference type="eggNOG" id="COG1216">
    <property type="taxonomic scope" value="Bacteria"/>
</dbReference>
<keyword evidence="3" id="KW-1185">Reference proteome</keyword>
<dbReference type="RefSeq" id="WP_012929409.1">
    <property type="nucleotide sequence ID" value="NC_013730.1"/>
</dbReference>
<gene>
    <name evidence="2" type="ordered locus">Slin_4930</name>
</gene>
<dbReference type="HOGENOM" id="CLU_023845_9_1_10"/>
<dbReference type="CAZy" id="GT2">
    <property type="family name" value="Glycosyltransferase Family 2"/>
</dbReference>
<dbReference type="InterPro" id="IPR001173">
    <property type="entry name" value="Glyco_trans_2-like"/>
</dbReference>
<dbReference type="GO" id="GO:0016740">
    <property type="term" value="F:transferase activity"/>
    <property type="evidence" value="ECO:0007669"/>
    <property type="project" value="UniProtKB-KW"/>
</dbReference>
<accession>D2QRK3</accession>
<dbReference type="AlphaFoldDB" id="D2QRK3"/>